<name>A0A3F3QJ04_9EURO</name>
<dbReference type="Proteomes" id="UP000253729">
    <property type="component" value="Unassembled WGS sequence"/>
</dbReference>
<gene>
    <name evidence="1" type="ORF">BDQ94DRAFT_132334</name>
</gene>
<evidence type="ECO:0000313" key="2">
    <source>
        <dbReference type="Proteomes" id="UP000253729"/>
    </source>
</evidence>
<dbReference type="RefSeq" id="XP_026632107.1">
    <property type="nucleotide sequence ID" value="XM_026764035.1"/>
</dbReference>
<keyword evidence="2" id="KW-1185">Reference proteome</keyword>
<dbReference type="GeneID" id="38132391"/>
<proteinExistence type="predicted"/>
<protein>
    <submittedName>
        <fullName evidence="1">Uncharacterized protein</fullName>
    </submittedName>
</protein>
<organism evidence="1 2">
    <name type="scientific">Aspergillus welwitschiae</name>
    <dbReference type="NCBI Taxonomy" id="1341132"/>
    <lineage>
        <taxon>Eukaryota</taxon>
        <taxon>Fungi</taxon>
        <taxon>Dikarya</taxon>
        <taxon>Ascomycota</taxon>
        <taxon>Pezizomycotina</taxon>
        <taxon>Eurotiomycetes</taxon>
        <taxon>Eurotiomycetidae</taxon>
        <taxon>Eurotiales</taxon>
        <taxon>Aspergillaceae</taxon>
        <taxon>Aspergillus</taxon>
        <taxon>Aspergillus subgen. Circumdati</taxon>
    </lineage>
</organism>
<dbReference type="EMBL" id="KZ852032">
    <property type="protein sequence ID" value="RDH39085.1"/>
    <property type="molecule type" value="Genomic_DNA"/>
</dbReference>
<accession>A0A3F3QJ04</accession>
<evidence type="ECO:0000313" key="1">
    <source>
        <dbReference type="EMBL" id="RDH39085.1"/>
    </source>
</evidence>
<reference evidence="1 2" key="1">
    <citation type="submission" date="2018-07" db="EMBL/GenBank/DDBJ databases">
        <title>The genomes of Aspergillus section Nigri reveals drivers in fungal speciation.</title>
        <authorList>
            <consortium name="DOE Joint Genome Institute"/>
            <person name="Vesth T.C."/>
            <person name="Nybo J."/>
            <person name="Theobald S."/>
            <person name="Brandl J."/>
            <person name="Frisvad J.C."/>
            <person name="Nielsen K.F."/>
            <person name="Lyhne E.K."/>
            <person name="Kogle M.E."/>
            <person name="Kuo A."/>
            <person name="Riley R."/>
            <person name="Clum A."/>
            <person name="Nolan M."/>
            <person name="Lipzen A."/>
            <person name="Salamov A."/>
            <person name="Henrissat B."/>
            <person name="Wiebenga A."/>
            <person name="De vries R.P."/>
            <person name="Grigoriev I.V."/>
            <person name="Mortensen U.H."/>
            <person name="Andersen M.R."/>
            <person name="Baker S.E."/>
        </authorList>
    </citation>
    <scope>NUCLEOTIDE SEQUENCE [LARGE SCALE GENOMIC DNA]</scope>
    <source>
        <strain evidence="1 2">CBS 139.54b</strain>
    </source>
</reference>
<sequence>MASLPWLAATSFFPECSSTTDTRTSCAFSGERVIRRVNRILSGISTISLSASFGVVGGSSGITSLSMKIFFSCRVANLLISFSEGKKFFSNSAKAASHSTTFS</sequence>
<dbReference type="AlphaFoldDB" id="A0A3F3QJ04"/>